<protein>
    <submittedName>
        <fullName evidence="1">Uncharacterized protein</fullName>
    </submittedName>
</protein>
<evidence type="ECO:0000313" key="2">
    <source>
        <dbReference type="Proteomes" id="UP001179600"/>
    </source>
</evidence>
<dbReference type="Proteomes" id="UP001179600">
    <property type="component" value="Plasmid pK204-1-A"/>
</dbReference>
<dbReference type="AlphaFoldDB" id="A0AAF0BDF6"/>
<name>A0AAF0BDF6_9ENTE</name>
<accession>A0AAF0BDF6</accession>
<dbReference type="EMBL" id="CP116508">
    <property type="protein sequence ID" value="WCG23688.1"/>
    <property type="molecule type" value="Genomic_DNA"/>
</dbReference>
<gene>
    <name evidence="1" type="ORF">PML95_09960</name>
</gene>
<evidence type="ECO:0000313" key="1">
    <source>
        <dbReference type="EMBL" id="WCG23688.1"/>
    </source>
</evidence>
<proteinExistence type="predicted"/>
<reference evidence="1" key="1">
    <citation type="submission" date="2023-01" db="EMBL/GenBank/DDBJ databases">
        <title>Oxazolidinone resistance genes in florfenicol resistant enterococci from beef cattle and veal calves at slaughter.</title>
        <authorList>
            <person name="Biggel M."/>
        </authorList>
    </citation>
    <scope>NUCLEOTIDE SEQUENCE</scope>
    <source>
        <strain evidence="1">K204-1</strain>
        <plasmid evidence="1">pK204-1-A</plasmid>
    </source>
</reference>
<keyword evidence="1" id="KW-0614">Plasmid</keyword>
<geneLocation type="plasmid" evidence="1 2">
    <name>pK204-1-A</name>
</geneLocation>
<organism evidence="1 2">
    <name type="scientific">Vagococcus lutrae</name>
    <dbReference type="NCBI Taxonomy" id="81947"/>
    <lineage>
        <taxon>Bacteria</taxon>
        <taxon>Bacillati</taxon>
        <taxon>Bacillota</taxon>
        <taxon>Bacilli</taxon>
        <taxon>Lactobacillales</taxon>
        <taxon>Enterococcaceae</taxon>
        <taxon>Vagococcus</taxon>
    </lineage>
</organism>
<sequence>MNEELAKKITSEGDRKEFQYKGYQCLIKRVSGMGHLCGYVFIPFKHKRHATNSLENDLKVHGGITYCDWLEGQWALGFDCAHFGDLVPNFNYTHTIFNTYRDMRFVQRELINLVKQLKAEEER</sequence>
<dbReference type="RefSeq" id="WP_252999673.1">
    <property type="nucleotide sequence ID" value="NZ_CP116504.1"/>
</dbReference>